<reference evidence="3 4" key="1">
    <citation type="submission" date="2014-01" db="EMBL/GenBank/DDBJ databases">
        <title>Plasmidome dynamics in the species complex Clostridium novyi sensu lato converts strains of independent lineages into distinctly different pathogens.</title>
        <authorList>
            <person name="Skarin H."/>
            <person name="Segerman B."/>
        </authorList>
    </citation>
    <scope>NUCLEOTIDE SEQUENCE [LARGE SCALE GENOMIC DNA]</scope>
    <source>
        <strain evidence="3 4">DC5</strain>
    </source>
</reference>
<dbReference type="InterPro" id="IPR002701">
    <property type="entry name" value="CM_II_prokaryot"/>
</dbReference>
<gene>
    <name evidence="3" type="ORF">Z955_11290</name>
</gene>
<dbReference type="NCBIfam" id="TIGR01805">
    <property type="entry name" value="CM_mono_grmpos"/>
    <property type="match status" value="1"/>
</dbReference>
<dbReference type="GO" id="GO:0004106">
    <property type="term" value="F:chorismate mutase activity"/>
    <property type="evidence" value="ECO:0007669"/>
    <property type="project" value="InterPro"/>
</dbReference>
<dbReference type="PANTHER" id="PTHR38041">
    <property type="entry name" value="CHORISMATE MUTASE"/>
    <property type="match status" value="1"/>
</dbReference>
<evidence type="ECO:0000256" key="1">
    <source>
        <dbReference type="ARBA" id="ARBA00023235"/>
    </source>
</evidence>
<evidence type="ECO:0000259" key="2">
    <source>
        <dbReference type="PROSITE" id="PS51168"/>
    </source>
</evidence>
<name>A0A0A0IG22_CLOBO</name>
<evidence type="ECO:0000313" key="4">
    <source>
        <dbReference type="Proteomes" id="UP000030014"/>
    </source>
</evidence>
<dbReference type="SUPFAM" id="SSF48600">
    <property type="entry name" value="Chorismate mutase II"/>
    <property type="match status" value="1"/>
</dbReference>
<sequence>MEERISMDDLKELRKEIDSIDNKLICLFQKRMEAVLKVAEYKKKNNIPILNTSREQEVIDKNIKLICNDDFEKPVEDFLKSIMGISKELQAKKISE</sequence>
<dbReference type="Pfam" id="PF01817">
    <property type="entry name" value="CM_2"/>
    <property type="match status" value="1"/>
</dbReference>
<dbReference type="PROSITE" id="PS51168">
    <property type="entry name" value="CHORISMATE_MUT_2"/>
    <property type="match status" value="1"/>
</dbReference>
<dbReference type="InterPro" id="IPR051331">
    <property type="entry name" value="Chorismate_mutase-related"/>
</dbReference>
<dbReference type="GO" id="GO:0046417">
    <property type="term" value="P:chorismate metabolic process"/>
    <property type="evidence" value="ECO:0007669"/>
    <property type="project" value="InterPro"/>
</dbReference>
<comment type="caution">
    <text evidence="3">The sequence shown here is derived from an EMBL/GenBank/DDBJ whole genome shotgun (WGS) entry which is preliminary data.</text>
</comment>
<organism evidence="3 4">
    <name type="scientific">Clostridium botulinum C/D str. DC5</name>
    <dbReference type="NCBI Taxonomy" id="1443128"/>
    <lineage>
        <taxon>Bacteria</taxon>
        <taxon>Bacillati</taxon>
        <taxon>Bacillota</taxon>
        <taxon>Clostridia</taxon>
        <taxon>Eubacteriales</taxon>
        <taxon>Clostridiaceae</taxon>
        <taxon>Clostridium</taxon>
    </lineage>
</organism>
<dbReference type="InterPro" id="IPR011279">
    <property type="entry name" value="Chorismate_mutase_GmP"/>
</dbReference>
<dbReference type="Gene3D" id="1.20.59.10">
    <property type="entry name" value="Chorismate mutase"/>
    <property type="match status" value="1"/>
</dbReference>
<keyword evidence="1" id="KW-0413">Isomerase</keyword>
<accession>A0A0A0IG22</accession>
<feature type="domain" description="Chorismate mutase" evidence="2">
    <location>
        <begin position="4"/>
        <end position="94"/>
    </location>
</feature>
<dbReference type="GO" id="GO:0009697">
    <property type="term" value="P:salicylic acid biosynthetic process"/>
    <property type="evidence" value="ECO:0007669"/>
    <property type="project" value="TreeGrafter"/>
</dbReference>
<evidence type="ECO:0000313" key="3">
    <source>
        <dbReference type="EMBL" id="KGM98525.1"/>
    </source>
</evidence>
<proteinExistence type="predicted"/>
<dbReference type="Proteomes" id="UP000030014">
    <property type="component" value="Unassembled WGS sequence"/>
</dbReference>
<dbReference type="InterPro" id="IPR036979">
    <property type="entry name" value="CM_dom_sf"/>
</dbReference>
<dbReference type="AlphaFoldDB" id="A0A0A0IG22"/>
<dbReference type="SMART" id="SM00830">
    <property type="entry name" value="CM_2"/>
    <property type="match status" value="1"/>
</dbReference>
<dbReference type="EMBL" id="JDRY01000053">
    <property type="protein sequence ID" value="KGM98525.1"/>
    <property type="molecule type" value="Genomic_DNA"/>
</dbReference>
<dbReference type="InterPro" id="IPR036263">
    <property type="entry name" value="Chorismate_II_sf"/>
</dbReference>
<dbReference type="PANTHER" id="PTHR38041:SF1">
    <property type="entry name" value="CHORISMATE MUTASE"/>
    <property type="match status" value="1"/>
</dbReference>
<protein>
    <submittedName>
        <fullName evidence="3">Chorismate mutase</fullName>
    </submittedName>
</protein>